<feature type="region of interest" description="Disordered" evidence="1">
    <location>
        <begin position="98"/>
        <end position="120"/>
    </location>
</feature>
<evidence type="ECO:0000256" key="1">
    <source>
        <dbReference type="SAM" id="MobiDB-lite"/>
    </source>
</evidence>
<proteinExistence type="predicted"/>
<comment type="caution">
    <text evidence="3">The sequence shown here is derived from an EMBL/GenBank/DDBJ whole genome shotgun (WGS) entry which is preliminary data.</text>
</comment>
<sequence length="365" mass="40096">MQRRLLILLLILGVGAGVALAVWALTERYERKQALANAFDRLRLFHDLRRAALEDYLRSTASDVRAASESPRVVEAMERLDVAWGRYGADARQVLPRRYAKGNPAPAGREAEPADTGDDSAYGPYHRTFDDWAQRFLEHFGYYDAFLINPRGDVVYSVAKESDFATSLETGPYRDSPLAEVYRRVMANPAAGVDFSDFARYAPSGDDPAAFAGHAILESGDVIGVFAVQIPAEPLNELMHFTAGMGGSGETYLVGEDRLMRSQSRFIAAPTLLETKVDNASVREGIGGKSGARVVRDYRGIPVLSVYAPVDFGGQKWVLLSEIDQAEVWETRGRWLAIAMGGIAGLIVIGLALAWRLRRPTRDAA</sequence>
<keyword evidence="2" id="KW-0472">Membrane</keyword>
<gene>
    <name evidence="3" type="ORF">AUC68_03005</name>
</gene>
<accession>A0A1E3W3M0</accession>
<dbReference type="STRING" id="1774968.AUC68_03005"/>
<dbReference type="AlphaFoldDB" id="A0A1E3W3M0"/>
<evidence type="ECO:0000313" key="4">
    <source>
        <dbReference type="Proteomes" id="UP000094501"/>
    </source>
</evidence>
<evidence type="ECO:0000313" key="3">
    <source>
        <dbReference type="EMBL" id="ODS00102.1"/>
    </source>
</evidence>
<name>A0A1E3W3M0_9HYPH</name>
<feature type="transmembrane region" description="Helical" evidence="2">
    <location>
        <begin position="335"/>
        <end position="355"/>
    </location>
</feature>
<dbReference type="EMBL" id="LPWG01000010">
    <property type="protein sequence ID" value="ODS00102.1"/>
    <property type="molecule type" value="Genomic_DNA"/>
</dbReference>
<dbReference type="Proteomes" id="UP000094501">
    <property type="component" value="Unassembled WGS sequence"/>
</dbReference>
<reference evidence="3 4" key="1">
    <citation type="journal article" date="2016" name="Environ. Microbiol.">
        <title>New Methyloceanibacter diversity from North Sea sediments includes methanotroph containing solely the soluble methane monooxygenase.</title>
        <authorList>
            <person name="Vekeman B."/>
            <person name="Kerckhof F.M."/>
            <person name="Cremers G."/>
            <person name="de Vos P."/>
            <person name="Vandamme P."/>
            <person name="Boon N."/>
            <person name="Op den Camp H.J."/>
            <person name="Heylen K."/>
        </authorList>
    </citation>
    <scope>NUCLEOTIDE SEQUENCE [LARGE SCALE GENOMIC DNA]</scope>
    <source>
        <strain evidence="3 4">R-67174</strain>
    </source>
</reference>
<keyword evidence="4" id="KW-1185">Reference proteome</keyword>
<evidence type="ECO:0000256" key="2">
    <source>
        <dbReference type="SAM" id="Phobius"/>
    </source>
</evidence>
<dbReference type="RefSeq" id="WP_069436916.1">
    <property type="nucleotide sequence ID" value="NZ_LPWG01000010.1"/>
</dbReference>
<keyword evidence="2" id="KW-1133">Transmembrane helix</keyword>
<organism evidence="3 4">
    <name type="scientific">Methyloceanibacter methanicus</name>
    <dbReference type="NCBI Taxonomy" id="1774968"/>
    <lineage>
        <taxon>Bacteria</taxon>
        <taxon>Pseudomonadati</taxon>
        <taxon>Pseudomonadota</taxon>
        <taxon>Alphaproteobacteria</taxon>
        <taxon>Hyphomicrobiales</taxon>
        <taxon>Hyphomicrobiaceae</taxon>
        <taxon>Methyloceanibacter</taxon>
    </lineage>
</organism>
<dbReference type="OrthoDB" id="8320983at2"/>
<keyword evidence="2" id="KW-0812">Transmembrane</keyword>
<protein>
    <submittedName>
        <fullName evidence="3">Uncharacterized protein</fullName>
    </submittedName>
</protein>